<dbReference type="EMBL" id="NPIC01000009">
    <property type="protein sequence ID" value="RDL33270.1"/>
    <property type="molecule type" value="Genomic_DNA"/>
</dbReference>
<dbReference type="InterPro" id="IPR019826">
    <property type="entry name" value="Carboxylesterase_B_AS"/>
</dbReference>
<dbReference type="STRING" id="2656787.A0A370TF38"/>
<keyword evidence="5 8" id="KW-0378">Hydrolase</keyword>
<dbReference type="GO" id="GO:0006629">
    <property type="term" value="P:lipid metabolic process"/>
    <property type="evidence" value="ECO:0007669"/>
    <property type="project" value="UniProtKB-KW"/>
</dbReference>
<comment type="similarity">
    <text evidence="2 8">Belongs to the type-B carboxylesterase/lipase family.</text>
</comment>
<dbReference type="GeneID" id="43601558"/>
<dbReference type="PROSITE" id="PS00122">
    <property type="entry name" value="CARBOXYLESTERASE_B_1"/>
    <property type="match status" value="1"/>
</dbReference>
<dbReference type="GO" id="GO:0016787">
    <property type="term" value="F:hydrolase activity"/>
    <property type="evidence" value="ECO:0007669"/>
    <property type="project" value="UniProtKB-KW"/>
</dbReference>
<evidence type="ECO:0000256" key="7">
    <source>
        <dbReference type="ARBA" id="ARBA00023180"/>
    </source>
</evidence>
<dbReference type="EC" id="3.1.1.-" evidence="8"/>
<keyword evidence="11" id="KW-1185">Reference proteome</keyword>
<feature type="signal peptide" evidence="8">
    <location>
        <begin position="1"/>
        <end position="17"/>
    </location>
</feature>
<protein>
    <recommendedName>
        <fullName evidence="8">Carboxylic ester hydrolase</fullName>
        <ecNumber evidence="8">3.1.1.-</ecNumber>
    </recommendedName>
</protein>
<dbReference type="Gene3D" id="3.40.50.1820">
    <property type="entry name" value="alpha/beta hydrolase"/>
    <property type="match status" value="1"/>
</dbReference>
<comment type="caution">
    <text evidence="10">The sequence shown here is derived from an EMBL/GenBank/DDBJ whole genome shotgun (WGS) entry which is preliminary data.</text>
</comment>
<evidence type="ECO:0000256" key="8">
    <source>
        <dbReference type="RuleBase" id="RU361235"/>
    </source>
</evidence>
<gene>
    <name evidence="10" type="ORF">BP5553_08709</name>
</gene>
<keyword evidence="7" id="KW-0325">Glycoprotein</keyword>
<evidence type="ECO:0000256" key="5">
    <source>
        <dbReference type="ARBA" id="ARBA00022801"/>
    </source>
</evidence>
<evidence type="ECO:0000313" key="11">
    <source>
        <dbReference type="Proteomes" id="UP000254866"/>
    </source>
</evidence>
<proteinExistence type="inferred from homology"/>
<evidence type="ECO:0000256" key="3">
    <source>
        <dbReference type="ARBA" id="ARBA00022525"/>
    </source>
</evidence>
<dbReference type="InterPro" id="IPR002018">
    <property type="entry name" value="CarbesteraseB"/>
</dbReference>
<evidence type="ECO:0000256" key="1">
    <source>
        <dbReference type="ARBA" id="ARBA00004613"/>
    </source>
</evidence>
<feature type="domain" description="Carboxylesterase type B" evidence="9">
    <location>
        <begin position="41"/>
        <end position="527"/>
    </location>
</feature>
<evidence type="ECO:0000256" key="2">
    <source>
        <dbReference type="ARBA" id="ARBA00005964"/>
    </source>
</evidence>
<feature type="chain" id="PRO_5016477384" description="Carboxylic ester hydrolase" evidence="8">
    <location>
        <begin position="18"/>
        <end position="557"/>
    </location>
</feature>
<dbReference type="SUPFAM" id="SSF53474">
    <property type="entry name" value="alpha/beta-Hydrolases"/>
    <property type="match status" value="1"/>
</dbReference>
<dbReference type="RefSeq" id="XP_031866763.1">
    <property type="nucleotide sequence ID" value="XM_032017332.1"/>
</dbReference>
<dbReference type="PANTHER" id="PTHR11559">
    <property type="entry name" value="CARBOXYLESTERASE"/>
    <property type="match status" value="1"/>
</dbReference>
<dbReference type="Proteomes" id="UP000254866">
    <property type="component" value="Unassembled WGS sequence"/>
</dbReference>
<dbReference type="InterPro" id="IPR050309">
    <property type="entry name" value="Type-B_Carboxylest/Lipase"/>
</dbReference>
<keyword evidence="6" id="KW-0443">Lipid metabolism</keyword>
<name>A0A370TF38_9HELO</name>
<dbReference type="AlphaFoldDB" id="A0A370TF38"/>
<sequence>MILSILLAASVLPLTFAGSLPKKSQGGPVVRLPYVTAVGSSANNVESFIGIPFAQPPVGQLRLKPPQPINTRLGTIQATGVPLACPQQGSLTIPDIPGVPIGPGNQTLPAGEDCLTLNVQRPCSANRHSRLPVIFWIYGGAFEQGATQQYDATQLINSSVVQGKEFIYVAANYRLGAFGFLPGSKVLVDGSSNLGLLDQRLALQWVADNIASFGGDPSQVTIWGQSAGSMSVMHQMALYKGDNRYKGRALFRGAIMDSGGITPADPVDCPRAEAVYDQVVKAAGCANAADSLACLRSINYTTFYNAATTLPGLGTNSAVALSYRPRPDGLVLTESTDVLVKKGQYAKVPFIIGDQEDEGTLISLIQTNITTTDQLIDYSHTFMFRDATRTQVANFINLYPDNPAAGSPFRTGDLNNLYPQYKRIAAISGDVAFSLQRRNLLQFASAVNPHTPTWSYLATYYYGTPILGTYHSSDIPVVYGLLGGELPIPTSTIQSFYLSFVKYLDPNVGVEGLPNWPQWTDGNKLMNFSATANTLIPDTFRLAASNYLAAQAPSFNL</sequence>
<accession>A0A370TF38</accession>
<dbReference type="Pfam" id="PF00135">
    <property type="entry name" value="COesterase"/>
    <property type="match status" value="1"/>
</dbReference>
<dbReference type="FunFam" id="3.40.50.1820:FF:000213">
    <property type="entry name" value="Carboxylic ester hydrolase"/>
    <property type="match status" value="1"/>
</dbReference>
<keyword evidence="3" id="KW-0964">Secreted</keyword>
<dbReference type="GO" id="GO:0005576">
    <property type="term" value="C:extracellular region"/>
    <property type="evidence" value="ECO:0007669"/>
    <property type="project" value="UniProtKB-SubCell"/>
</dbReference>
<evidence type="ECO:0000313" key="10">
    <source>
        <dbReference type="EMBL" id="RDL33270.1"/>
    </source>
</evidence>
<reference evidence="10 11" key="1">
    <citation type="journal article" date="2018" name="IMA Fungus">
        <title>IMA Genome-F 9: Draft genome sequence of Annulohypoxylon stygium, Aspergillus mulundensis, Berkeleyomyces basicola (syn. Thielaviopsis basicola), Ceratocystis smalleyi, two Cercospora beticola strains, Coleophoma cylindrospora, Fusarium fracticaudum, Phialophora cf. hyalina, and Morchella septimelata.</title>
        <authorList>
            <person name="Wingfield B.D."/>
            <person name="Bills G.F."/>
            <person name="Dong Y."/>
            <person name="Huang W."/>
            <person name="Nel W.J."/>
            <person name="Swalarsk-Parry B.S."/>
            <person name="Vaghefi N."/>
            <person name="Wilken P.M."/>
            <person name="An Z."/>
            <person name="de Beer Z.W."/>
            <person name="De Vos L."/>
            <person name="Chen L."/>
            <person name="Duong T.A."/>
            <person name="Gao Y."/>
            <person name="Hammerbacher A."/>
            <person name="Kikkert J.R."/>
            <person name="Li Y."/>
            <person name="Li H."/>
            <person name="Li K."/>
            <person name="Li Q."/>
            <person name="Liu X."/>
            <person name="Ma X."/>
            <person name="Naidoo K."/>
            <person name="Pethybridge S.J."/>
            <person name="Sun J."/>
            <person name="Steenkamp E.T."/>
            <person name="van der Nest M.A."/>
            <person name="van Wyk S."/>
            <person name="Wingfield M.J."/>
            <person name="Xiong C."/>
            <person name="Yue Q."/>
            <person name="Zhang X."/>
        </authorList>
    </citation>
    <scope>NUCLEOTIDE SEQUENCE [LARGE SCALE GENOMIC DNA]</scope>
    <source>
        <strain evidence="10 11">BP 5553</strain>
    </source>
</reference>
<comment type="subcellular location">
    <subcellularLocation>
        <location evidence="1">Secreted</location>
    </subcellularLocation>
</comment>
<dbReference type="InterPro" id="IPR029058">
    <property type="entry name" value="AB_hydrolase_fold"/>
</dbReference>
<evidence type="ECO:0000256" key="4">
    <source>
        <dbReference type="ARBA" id="ARBA00022729"/>
    </source>
</evidence>
<keyword evidence="4 8" id="KW-0732">Signal</keyword>
<organism evidence="10 11">
    <name type="scientific">Venustampulla echinocandica</name>
    <dbReference type="NCBI Taxonomy" id="2656787"/>
    <lineage>
        <taxon>Eukaryota</taxon>
        <taxon>Fungi</taxon>
        <taxon>Dikarya</taxon>
        <taxon>Ascomycota</taxon>
        <taxon>Pezizomycotina</taxon>
        <taxon>Leotiomycetes</taxon>
        <taxon>Helotiales</taxon>
        <taxon>Pleuroascaceae</taxon>
        <taxon>Venustampulla</taxon>
    </lineage>
</organism>
<dbReference type="OrthoDB" id="408631at2759"/>
<evidence type="ECO:0000259" key="9">
    <source>
        <dbReference type="Pfam" id="PF00135"/>
    </source>
</evidence>
<evidence type="ECO:0000256" key="6">
    <source>
        <dbReference type="ARBA" id="ARBA00023098"/>
    </source>
</evidence>